<gene>
    <name evidence="12" type="ORF">FKZ61_21170</name>
</gene>
<evidence type="ECO:0000313" key="12">
    <source>
        <dbReference type="EMBL" id="TQE93463.1"/>
    </source>
</evidence>
<evidence type="ECO:0000256" key="2">
    <source>
        <dbReference type="ARBA" id="ARBA00010871"/>
    </source>
</evidence>
<feature type="domain" description="ATP-grasp" evidence="11">
    <location>
        <begin position="113"/>
        <end position="342"/>
    </location>
</feature>
<dbReference type="GO" id="GO:0071555">
    <property type="term" value="P:cell wall organization"/>
    <property type="evidence" value="ECO:0007669"/>
    <property type="project" value="UniProtKB-KW"/>
</dbReference>
<sequence>MRVALLANLKKNAPTWPGMSPDRWDDLDSEKTIQAIAEALEAGGHQVTFLEGNITLCETLPQLKPDICFNICEGHFGDAREAQVPAILEMLRIPYTGSKILALALSLDKPMAKRVLTYHGLPTPPFQVFERPDEELDPALSFPLFVKPSREGTGMGVSAASIVQDEAALRQQLRLILERYAQPALVERFIRGREVTVGVVGNLVAPVARRLTPDEGAPRLLQGLTFLPPLEVDLARYPAEEGGVYTNRMKVELADTFHYLCPAPLSPEQVEELNRLTAAVFRVIGCLDVARVDFRLDADDQDRPYILEVNPLPGLNPGYSDLCIEAAAAGWSYEALINRILDEAAARYGLG</sequence>
<dbReference type="PROSITE" id="PS50975">
    <property type="entry name" value="ATP_GRASP"/>
    <property type="match status" value="1"/>
</dbReference>
<dbReference type="AlphaFoldDB" id="A0A540VBN0"/>
<dbReference type="InParanoid" id="A0A540VBN0"/>
<evidence type="ECO:0000256" key="6">
    <source>
        <dbReference type="ARBA" id="ARBA00022840"/>
    </source>
</evidence>
<dbReference type="InterPro" id="IPR011095">
    <property type="entry name" value="Dala_Dala_lig_C"/>
</dbReference>
<evidence type="ECO:0000256" key="7">
    <source>
        <dbReference type="ARBA" id="ARBA00022960"/>
    </source>
</evidence>
<evidence type="ECO:0000256" key="1">
    <source>
        <dbReference type="ARBA" id="ARBA00004496"/>
    </source>
</evidence>
<dbReference type="GO" id="GO:0046872">
    <property type="term" value="F:metal ion binding"/>
    <property type="evidence" value="ECO:0007669"/>
    <property type="project" value="InterPro"/>
</dbReference>
<dbReference type="GO" id="GO:0005524">
    <property type="term" value="F:ATP binding"/>
    <property type="evidence" value="ECO:0007669"/>
    <property type="project" value="UniProtKB-UniRule"/>
</dbReference>
<accession>A0A540VBN0</accession>
<comment type="subcellular location">
    <subcellularLocation>
        <location evidence="1">Cytoplasm</location>
    </subcellularLocation>
</comment>
<dbReference type="PANTHER" id="PTHR23132:SF23">
    <property type="entry name" value="D-ALANINE--D-ALANINE LIGASE B"/>
    <property type="match status" value="1"/>
</dbReference>
<dbReference type="PROSITE" id="PS00844">
    <property type="entry name" value="DALA_DALA_LIGASE_2"/>
    <property type="match status" value="1"/>
</dbReference>
<keyword evidence="9" id="KW-0961">Cell wall biogenesis/degradation</keyword>
<dbReference type="PANTHER" id="PTHR23132">
    <property type="entry name" value="D-ALANINE--D-ALANINE LIGASE"/>
    <property type="match status" value="1"/>
</dbReference>
<keyword evidence="6 10" id="KW-0067">ATP-binding</keyword>
<evidence type="ECO:0000256" key="10">
    <source>
        <dbReference type="PROSITE-ProRule" id="PRU00409"/>
    </source>
</evidence>
<evidence type="ECO:0000256" key="5">
    <source>
        <dbReference type="ARBA" id="ARBA00022741"/>
    </source>
</evidence>
<dbReference type="RefSeq" id="WP_141612165.1">
    <property type="nucleotide sequence ID" value="NZ_VIGC02000039.1"/>
</dbReference>
<dbReference type="GO" id="GO:0008716">
    <property type="term" value="F:D-alanine-D-alanine ligase activity"/>
    <property type="evidence" value="ECO:0007669"/>
    <property type="project" value="InterPro"/>
</dbReference>
<keyword evidence="8" id="KW-0573">Peptidoglycan synthesis</keyword>
<evidence type="ECO:0000256" key="9">
    <source>
        <dbReference type="ARBA" id="ARBA00023316"/>
    </source>
</evidence>
<dbReference type="Pfam" id="PF07478">
    <property type="entry name" value="Dala_Dala_lig_C"/>
    <property type="match status" value="2"/>
</dbReference>
<dbReference type="EMBL" id="VIGC01000039">
    <property type="protein sequence ID" value="TQE93463.1"/>
    <property type="molecule type" value="Genomic_DNA"/>
</dbReference>
<comment type="caution">
    <text evidence="12">The sequence shown here is derived from an EMBL/GenBank/DDBJ whole genome shotgun (WGS) entry which is preliminary data.</text>
</comment>
<name>A0A540VBN0_9CHLR</name>
<dbReference type="Gene3D" id="3.30.1490.20">
    <property type="entry name" value="ATP-grasp fold, A domain"/>
    <property type="match status" value="1"/>
</dbReference>
<keyword evidence="3" id="KW-0963">Cytoplasm</keyword>
<dbReference type="GO" id="GO:0009252">
    <property type="term" value="P:peptidoglycan biosynthetic process"/>
    <property type="evidence" value="ECO:0007669"/>
    <property type="project" value="UniProtKB-KW"/>
</dbReference>
<dbReference type="OrthoDB" id="9813261at2"/>
<organism evidence="12 13">
    <name type="scientific">Litorilinea aerophila</name>
    <dbReference type="NCBI Taxonomy" id="1204385"/>
    <lineage>
        <taxon>Bacteria</taxon>
        <taxon>Bacillati</taxon>
        <taxon>Chloroflexota</taxon>
        <taxon>Caldilineae</taxon>
        <taxon>Caldilineales</taxon>
        <taxon>Caldilineaceae</taxon>
        <taxon>Litorilinea</taxon>
    </lineage>
</organism>
<keyword evidence="5 10" id="KW-0547">Nucleotide-binding</keyword>
<evidence type="ECO:0000259" key="11">
    <source>
        <dbReference type="PROSITE" id="PS50975"/>
    </source>
</evidence>
<dbReference type="GO" id="GO:0005737">
    <property type="term" value="C:cytoplasm"/>
    <property type="evidence" value="ECO:0007669"/>
    <property type="project" value="UniProtKB-SubCell"/>
</dbReference>
<keyword evidence="13" id="KW-1185">Reference proteome</keyword>
<reference evidence="12 13" key="1">
    <citation type="submission" date="2019-06" db="EMBL/GenBank/DDBJ databases">
        <title>Genome sequence of Litorilinea aerophila BAA-2444.</title>
        <authorList>
            <person name="Maclea K.S."/>
            <person name="Maurais E.G."/>
            <person name="Iannazzi L.C."/>
        </authorList>
    </citation>
    <scope>NUCLEOTIDE SEQUENCE [LARGE SCALE GENOMIC DNA]</scope>
    <source>
        <strain evidence="12 13">ATCC BAA-2444</strain>
    </source>
</reference>
<dbReference type="Proteomes" id="UP000317371">
    <property type="component" value="Unassembled WGS sequence"/>
</dbReference>
<dbReference type="Gene3D" id="3.40.50.20">
    <property type="match status" value="1"/>
</dbReference>
<evidence type="ECO:0000256" key="8">
    <source>
        <dbReference type="ARBA" id="ARBA00022984"/>
    </source>
</evidence>
<keyword evidence="4" id="KW-0436">Ligase</keyword>
<dbReference type="Gene3D" id="3.30.470.20">
    <property type="entry name" value="ATP-grasp fold, B domain"/>
    <property type="match status" value="1"/>
</dbReference>
<protein>
    <recommendedName>
        <fullName evidence="11">ATP-grasp domain-containing protein</fullName>
    </recommendedName>
</protein>
<keyword evidence="7" id="KW-0133">Cell shape</keyword>
<dbReference type="SUPFAM" id="SSF52440">
    <property type="entry name" value="PreATP-grasp domain"/>
    <property type="match status" value="1"/>
</dbReference>
<dbReference type="SUPFAM" id="SSF56059">
    <property type="entry name" value="Glutathione synthetase ATP-binding domain-like"/>
    <property type="match status" value="1"/>
</dbReference>
<evidence type="ECO:0000256" key="3">
    <source>
        <dbReference type="ARBA" id="ARBA00022490"/>
    </source>
</evidence>
<dbReference type="InterPro" id="IPR016185">
    <property type="entry name" value="PreATP-grasp_dom_sf"/>
</dbReference>
<dbReference type="InterPro" id="IPR011761">
    <property type="entry name" value="ATP-grasp"/>
</dbReference>
<evidence type="ECO:0000256" key="4">
    <source>
        <dbReference type="ARBA" id="ARBA00022598"/>
    </source>
</evidence>
<proteinExistence type="inferred from homology"/>
<comment type="similarity">
    <text evidence="2">Belongs to the D-alanine--D-alanine ligase family.</text>
</comment>
<dbReference type="InterPro" id="IPR000291">
    <property type="entry name" value="D-Ala_lig_Van_CS"/>
</dbReference>
<evidence type="ECO:0000313" key="13">
    <source>
        <dbReference type="Proteomes" id="UP000317371"/>
    </source>
</evidence>
<dbReference type="InterPro" id="IPR013815">
    <property type="entry name" value="ATP_grasp_subdomain_1"/>
</dbReference>
<dbReference type="GO" id="GO:0008360">
    <property type="term" value="P:regulation of cell shape"/>
    <property type="evidence" value="ECO:0007669"/>
    <property type="project" value="UniProtKB-KW"/>
</dbReference>